<protein>
    <submittedName>
        <fullName evidence="6">Formate/nitrite transporter family protein</fullName>
    </submittedName>
</protein>
<sequence>MLPFKARELPNYKRIRSYIIDNHFNTPAEVIDLSIKACENKTRLPLGKMILLGIMAGAFIPFGGATSSTAAHAVENVGIARALAGCILYWSSIFVTLCSINTYL</sequence>
<evidence type="ECO:0000256" key="3">
    <source>
        <dbReference type="ARBA" id="ARBA00022989"/>
    </source>
</evidence>
<evidence type="ECO:0000256" key="5">
    <source>
        <dbReference type="SAM" id="Phobius"/>
    </source>
</evidence>
<keyword evidence="4 5" id="KW-0472">Membrane</keyword>
<feature type="transmembrane region" description="Helical" evidence="5">
    <location>
        <begin position="79"/>
        <end position="100"/>
    </location>
</feature>
<evidence type="ECO:0000256" key="1">
    <source>
        <dbReference type="ARBA" id="ARBA00004141"/>
    </source>
</evidence>
<accession>A0ABT2M3I8</accession>
<gene>
    <name evidence="6" type="ORF">N5B56_10290</name>
</gene>
<keyword evidence="2 5" id="KW-0812">Transmembrane</keyword>
<evidence type="ECO:0000313" key="6">
    <source>
        <dbReference type="EMBL" id="MCT7399466.1"/>
    </source>
</evidence>
<dbReference type="EMBL" id="JAODBU010000009">
    <property type="protein sequence ID" value="MCT7399466.1"/>
    <property type="molecule type" value="Genomic_DNA"/>
</dbReference>
<comment type="caution">
    <text evidence="6">The sequence shown here is derived from an EMBL/GenBank/DDBJ whole genome shotgun (WGS) entry which is preliminary data.</text>
</comment>
<dbReference type="Gene3D" id="1.20.1080.10">
    <property type="entry name" value="Glycerol uptake facilitator protein"/>
    <property type="match status" value="1"/>
</dbReference>
<evidence type="ECO:0000256" key="4">
    <source>
        <dbReference type="ARBA" id="ARBA00023136"/>
    </source>
</evidence>
<comment type="subcellular location">
    <subcellularLocation>
        <location evidence="1">Membrane</location>
        <topology evidence="1">Multi-pass membrane protein</topology>
    </subcellularLocation>
</comment>
<keyword evidence="7" id="KW-1185">Reference proteome</keyword>
<dbReference type="InterPro" id="IPR023271">
    <property type="entry name" value="Aquaporin-like"/>
</dbReference>
<dbReference type="Proteomes" id="UP001431199">
    <property type="component" value="Unassembled WGS sequence"/>
</dbReference>
<feature type="transmembrane region" description="Helical" evidence="5">
    <location>
        <begin position="50"/>
        <end position="73"/>
    </location>
</feature>
<name>A0ABT2M3I8_9FIRM</name>
<reference evidence="6" key="1">
    <citation type="submission" date="2022-09" db="EMBL/GenBank/DDBJ databases">
        <title>Eubacterium sp. LFL-14 isolated from human feces.</title>
        <authorList>
            <person name="Liu F."/>
        </authorList>
    </citation>
    <scope>NUCLEOTIDE SEQUENCE</scope>
    <source>
        <strain evidence="6">LFL-14</strain>
    </source>
</reference>
<organism evidence="6 7">
    <name type="scientific">Eubacterium album</name>
    <dbReference type="NCBI Taxonomy" id="2978477"/>
    <lineage>
        <taxon>Bacteria</taxon>
        <taxon>Bacillati</taxon>
        <taxon>Bacillota</taxon>
        <taxon>Clostridia</taxon>
        <taxon>Eubacteriales</taxon>
        <taxon>Eubacteriaceae</taxon>
        <taxon>Eubacterium</taxon>
    </lineage>
</organism>
<evidence type="ECO:0000256" key="2">
    <source>
        <dbReference type="ARBA" id="ARBA00022692"/>
    </source>
</evidence>
<proteinExistence type="predicted"/>
<evidence type="ECO:0000313" key="7">
    <source>
        <dbReference type="Proteomes" id="UP001431199"/>
    </source>
</evidence>
<keyword evidence="3 5" id="KW-1133">Transmembrane helix</keyword>
<dbReference type="RefSeq" id="WP_243003047.1">
    <property type="nucleotide sequence ID" value="NZ_JAODBU010000009.1"/>
</dbReference>